<dbReference type="GO" id="GO:0065002">
    <property type="term" value="P:intracellular protein transmembrane transport"/>
    <property type="evidence" value="ECO:0007669"/>
    <property type="project" value="UniProtKB-UniRule"/>
</dbReference>
<dbReference type="STRING" id="583356.Igag_1416"/>
<accession>E0SQG3</accession>
<dbReference type="GO" id="GO:0006605">
    <property type="term" value="P:protein targeting"/>
    <property type="evidence" value="ECO:0007669"/>
    <property type="project" value="UniProtKB-UniRule"/>
</dbReference>
<keyword evidence="5 8" id="KW-1133">Transmembrane helix</keyword>
<comment type="function">
    <text evidence="8">Essential subunit of the Sec protein translocation channel SecYEG. Clamps together the 2 halves of SecY. May contact the channel plug during translocation.</text>
</comment>
<evidence type="ECO:0000256" key="8">
    <source>
        <dbReference type="HAMAP-Rule" id="MF_00422"/>
    </source>
</evidence>
<dbReference type="SUPFAM" id="SSF103456">
    <property type="entry name" value="Preprotein translocase SecE subunit"/>
    <property type="match status" value="1"/>
</dbReference>
<gene>
    <name evidence="8" type="primary">secE</name>
    <name evidence="9" type="ordered locus">Igag_1416</name>
</gene>
<feature type="transmembrane region" description="Helical" evidence="8">
    <location>
        <begin position="39"/>
        <end position="60"/>
    </location>
</feature>
<evidence type="ECO:0000256" key="1">
    <source>
        <dbReference type="ARBA" id="ARBA00004370"/>
    </source>
</evidence>
<evidence type="ECO:0000313" key="9">
    <source>
        <dbReference type="EMBL" id="ADM28219.1"/>
    </source>
</evidence>
<evidence type="ECO:0000256" key="7">
    <source>
        <dbReference type="ARBA" id="ARBA00023136"/>
    </source>
</evidence>
<keyword evidence="2 8" id="KW-0813">Transport</keyword>
<evidence type="ECO:0000256" key="2">
    <source>
        <dbReference type="ARBA" id="ARBA00022448"/>
    </source>
</evidence>
<evidence type="ECO:0000256" key="4">
    <source>
        <dbReference type="ARBA" id="ARBA00022927"/>
    </source>
</evidence>
<proteinExistence type="inferred from homology"/>
<dbReference type="KEGG" id="iag:Igag_1416"/>
<dbReference type="InterPro" id="IPR001901">
    <property type="entry name" value="Translocase_SecE/Sec61-g"/>
</dbReference>
<dbReference type="GO" id="GO:0009306">
    <property type="term" value="P:protein secretion"/>
    <property type="evidence" value="ECO:0007669"/>
    <property type="project" value="UniProtKB-UniRule"/>
</dbReference>
<protein>
    <recommendedName>
        <fullName evidence="8">Protein translocase subunit SecE</fullName>
    </recommendedName>
    <alternativeName>
        <fullName evidence="8">Protein transport protein Sec61 gamma subunit homolog</fullName>
    </alternativeName>
</protein>
<evidence type="ECO:0000256" key="3">
    <source>
        <dbReference type="ARBA" id="ARBA00022692"/>
    </source>
</evidence>
<dbReference type="Gene3D" id="1.20.5.820">
    <property type="entry name" value="Preprotein translocase SecE subunit"/>
    <property type="match status" value="1"/>
</dbReference>
<organism evidence="9 10">
    <name type="scientific">Ignisphaera aggregans (strain DSM 17230 / JCM 13409 / AQ1.S1)</name>
    <dbReference type="NCBI Taxonomy" id="583356"/>
    <lineage>
        <taxon>Archaea</taxon>
        <taxon>Thermoproteota</taxon>
        <taxon>Thermoprotei</taxon>
        <taxon>Desulfurococcales</taxon>
        <taxon>Desulfurococcaceae</taxon>
        <taxon>Ignisphaera</taxon>
    </lineage>
</organism>
<comment type="similarity">
    <text evidence="8">Belongs to the SecE/SEC61-gamma family.</text>
</comment>
<evidence type="ECO:0000256" key="6">
    <source>
        <dbReference type="ARBA" id="ARBA00023010"/>
    </source>
</evidence>
<dbReference type="Proteomes" id="UP000001304">
    <property type="component" value="Chromosome"/>
</dbReference>
<reference evidence="9 10" key="1">
    <citation type="journal article" date="2010" name="Stand. Genomic Sci.">
        <title>Complete genome sequence of Ignisphaera aggregans type strain (AQ1.S1).</title>
        <authorList>
            <person name="Goker M."/>
            <person name="Held B."/>
            <person name="Lapidus A."/>
            <person name="Nolan M."/>
            <person name="Spring S."/>
            <person name="Yasawong M."/>
            <person name="Lucas S."/>
            <person name="Glavina Del Rio T."/>
            <person name="Tice H."/>
            <person name="Cheng J.F."/>
            <person name="Goodwin L."/>
            <person name="Tapia R."/>
            <person name="Pitluck S."/>
            <person name="Liolios K."/>
            <person name="Ivanova N."/>
            <person name="Mavromatis K."/>
            <person name="Mikhailova N."/>
            <person name="Pati A."/>
            <person name="Chen A."/>
            <person name="Palaniappan K."/>
            <person name="Brambilla E."/>
            <person name="Land M."/>
            <person name="Hauser L."/>
            <person name="Chang Y.J."/>
            <person name="Jeffries C.D."/>
            <person name="Brettin T."/>
            <person name="Detter J.C."/>
            <person name="Han C."/>
            <person name="Rohde M."/>
            <person name="Sikorski J."/>
            <person name="Woyke T."/>
            <person name="Bristow J."/>
            <person name="Eisen J.A."/>
            <person name="Markowitz V."/>
            <person name="Hugenholtz P."/>
            <person name="Kyrpides N.C."/>
            <person name="Klenk H.P."/>
        </authorList>
    </citation>
    <scope>NUCLEOTIDE SEQUENCE [LARGE SCALE GENOMIC DNA]</scope>
    <source>
        <strain evidence="10">DSM 17230 / JCM 13409 / AQ1.S1</strain>
    </source>
</reference>
<dbReference type="EMBL" id="CP002098">
    <property type="protein sequence ID" value="ADM28219.1"/>
    <property type="molecule type" value="Genomic_DNA"/>
</dbReference>
<evidence type="ECO:0000313" key="10">
    <source>
        <dbReference type="Proteomes" id="UP000001304"/>
    </source>
</evidence>
<dbReference type="GO" id="GO:0008320">
    <property type="term" value="F:protein transmembrane transporter activity"/>
    <property type="evidence" value="ECO:0007669"/>
    <property type="project" value="UniProtKB-UniRule"/>
</dbReference>
<keyword evidence="7 8" id="KW-0472">Membrane</keyword>
<dbReference type="HAMAP" id="MF_00422">
    <property type="entry name" value="SecE"/>
    <property type="match status" value="1"/>
</dbReference>
<dbReference type="HOGENOM" id="CLU_191921_1_1_2"/>
<dbReference type="GO" id="GO:0005886">
    <property type="term" value="C:plasma membrane"/>
    <property type="evidence" value="ECO:0007669"/>
    <property type="project" value="UniProtKB-SubCell"/>
</dbReference>
<keyword evidence="4 8" id="KW-0653">Protein transport</keyword>
<keyword evidence="10" id="KW-1185">Reference proteome</keyword>
<evidence type="ECO:0000256" key="5">
    <source>
        <dbReference type="ARBA" id="ARBA00022989"/>
    </source>
</evidence>
<sequence length="69" mass="7748">MWVIMPISLRNIFEDIRKILELAEKPEGDDFRQILKITFLGLAIVGLAAFAISIAITYIFQLAGIEIPS</sequence>
<dbReference type="InterPro" id="IPR023391">
    <property type="entry name" value="Prot_translocase_SecE_dom_sf"/>
</dbReference>
<keyword evidence="3 8" id="KW-0812">Transmembrane</keyword>
<dbReference type="AlphaFoldDB" id="E0SQG3"/>
<comment type="subcellular location">
    <subcellularLocation>
        <location evidence="8">Cell membrane</location>
        <topology evidence="8">Single-pass membrane protein</topology>
    </subcellularLocation>
    <subcellularLocation>
        <location evidence="1">Membrane</location>
    </subcellularLocation>
</comment>
<keyword evidence="6 8" id="KW-0811">Translocation</keyword>
<name>E0SQG3_IGNAA</name>
<keyword evidence="8" id="KW-1003">Cell membrane</keyword>
<comment type="subunit">
    <text evidence="8">Component of the Sec protein translocase complex. Heterotrimer consisting of SecY (alpha), SecG (beta) and SecE (gamma) subunits. The heterotrimers can form oligomers, although 1 heterotrimer is thought to be able to translocate proteins. Interacts with the ribosome. May interact with SecDF, and other proteins may be involved.</text>
</comment>